<feature type="compositionally biased region" description="Basic residues" evidence="1">
    <location>
        <begin position="462"/>
        <end position="489"/>
    </location>
</feature>
<comment type="caution">
    <text evidence="3">The sequence shown here is derived from an EMBL/GenBank/DDBJ whole genome shotgun (WGS) entry which is preliminary data.</text>
</comment>
<dbReference type="Gene3D" id="1.10.8.10">
    <property type="entry name" value="DNA helicase RuvA subunit, C-terminal domain"/>
    <property type="match status" value="1"/>
</dbReference>
<proteinExistence type="predicted"/>
<feature type="compositionally biased region" description="Basic residues" evidence="1">
    <location>
        <begin position="542"/>
        <end position="551"/>
    </location>
</feature>
<feature type="domain" description="UBA" evidence="2">
    <location>
        <begin position="554"/>
        <end position="598"/>
    </location>
</feature>
<dbReference type="AlphaFoldDB" id="A0AAD9GB86"/>
<dbReference type="Proteomes" id="UP001259832">
    <property type="component" value="Unassembled WGS sequence"/>
</dbReference>
<evidence type="ECO:0000313" key="4">
    <source>
        <dbReference type="Proteomes" id="UP001259832"/>
    </source>
</evidence>
<protein>
    <recommendedName>
        <fullName evidence="2">UBA domain-containing protein</fullName>
    </recommendedName>
</protein>
<sequence>MASAGQDASQRQLNVHLTLLNGERSFGMSLAQRRTAFGDRYTVVSSVFANSPAARAGICKGYAVRYINEKPMGGLTVADVARNFRNVPQVNITLEIVASQVLPTTSATATFEEAATPKTQESSASTEQAAAPVAGFSTISSGRAIAAPGSALAVPTMASPKQPVLRLGAKPAAKALEHSGGVSPVVNSTSVPSADAKSRSCTTRTELVSKAVTSVLRLGPKPKPVLPEKAPEKEVAAPQVNLKPAAKSVSKEQSCTVAQSATPTSVQATEETKSVANGQMTQVTQTKSSRAPAKPAHVVTPTPSPPKATAQVTPTPPTPSVAQEKPVTVQAPLRVKAKVAPLAEDATSHYPARLPTPDKTSEARTIASERKVAAATDSGAGTPLEPLVSTVNQSARSSRPVPAIVVAPAEQTEPVHSTVPYPPEPLAVSVRRRKRPASMIVAPVPLDPAPVEAAAQAPAPKRSGKKRRPRKNPAMPKGRKGKSKAKRPPNPRLESDEDDDLMEGGKYSTNLPNDVITNAVFADNVCGYYPISSDSDESPTKAARRLSKGKRPGVTDRTRHSLTVDRLIGMGFTQEDAEASVQAIGDDPDACMLWIISRIEEKQFNEDINRASIQSEQSKRDEEQRVKKKEKETLAQAEKFMDLFPTSVIVSSDSTASYLKKFLQLTIDQVAGEMYIREVLSKLLKLESQTIRWYEKASKSYMLELAGRLDVVLQSHDVMNCCAHIASNNSNFQAEPCAFVRKVLEEVTALQKALFEMPTNQGGVPPVFLECDETTKFDLDDDGFEVIE</sequence>
<dbReference type="InterPro" id="IPR036034">
    <property type="entry name" value="PDZ_sf"/>
</dbReference>
<feature type="region of interest" description="Disordered" evidence="1">
    <location>
        <begin position="259"/>
        <end position="325"/>
    </location>
</feature>
<dbReference type="InterPro" id="IPR015940">
    <property type="entry name" value="UBA"/>
</dbReference>
<feature type="compositionally biased region" description="Polar residues" evidence="1">
    <location>
        <begin position="259"/>
        <end position="289"/>
    </location>
</feature>
<dbReference type="EMBL" id="JASMQC010000024">
    <property type="protein sequence ID" value="KAK1935155.1"/>
    <property type="molecule type" value="Genomic_DNA"/>
</dbReference>
<evidence type="ECO:0000259" key="2">
    <source>
        <dbReference type="PROSITE" id="PS50030"/>
    </source>
</evidence>
<name>A0AAD9GB86_9STRA</name>
<feature type="region of interest" description="Disordered" evidence="1">
    <location>
        <begin position="451"/>
        <end position="509"/>
    </location>
</feature>
<organism evidence="3 4">
    <name type="scientific">Phytophthora citrophthora</name>
    <dbReference type="NCBI Taxonomy" id="4793"/>
    <lineage>
        <taxon>Eukaryota</taxon>
        <taxon>Sar</taxon>
        <taxon>Stramenopiles</taxon>
        <taxon>Oomycota</taxon>
        <taxon>Peronosporomycetes</taxon>
        <taxon>Peronosporales</taxon>
        <taxon>Peronosporaceae</taxon>
        <taxon>Phytophthora</taxon>
    </lineage>
</organism>
<dbReference type="PROSITE" id="PS50030">
    <property type="entry name" value="UBA"/>
    <property type="match status" value="1"/>
</dbReference>
<gene>
    <name evidence="3" type="ORF">P3T76_010921</name>
</gene>
<evidence type="ECO:0000313" key="3">
    <source>
        <dbReference type="EMBL" id="KAK1935155.1"/>
    </source>
</evidence>
<feature type="compositionally biased region" description="Low complexity" evidence="1">
    <location>
        <begin position="451"/>
        <end position="461"/>
    </location>
</feature>
<dbReference type="SMART" id="SM00228">
    <property type="entry name" value="PDZ"/>
    <property type="match status" value="1"/>
</dbReference>
<feature type="compositionally biased region" description="Basic and acidic residues" evidence="1">
    <location>
        <begin position="359"/>
        <end position="372"/>
    </location>
</feature>
<dbReference type="InterPro" id="IPR001478">
    <property type="entry name" value="PDZ"/>
</dbReference>
<dbReference type="SUPFAM" id="SSF46934">
    <property type="entry name" value="UBA-like"/>
    <property type="match status" value="1"/>
</dbReference>
<keyword evidence="4" id="KW-1185">Reference proteome</keyword>
<dbReference type="SMART" id="SM00165">
    <property type="entry name" value="UBA"/>
    <property type="match status" value="1"/>
</dbReference>
<feature type="region of interest" description="Disordered" evidence="1">
    <location>
        <begin position="531"/>
        <end position="557"/>
    </location>
</feature>
<dbReference type="SUPFAM" id="SSF50156">
    <property type="entry name" value="PDZ domain-like"/>
    <property type="match status" value="1"/>
</dbReference>
<dbReference type="InterPro" id="IPR009060">
    <property type="entry name" value="UBA-like_sf"/>
</dbReference>
<feature type="region of interest" description="Disordered" evidence="1">
    <location>
        <begin position="349"/>
        <end position="386"/>
    </location>
</feature>
<reference evidence="3" key="1">
    <citation type="submission" date="2023-08" db="EMBL/GenBank/DDBJ databases">
        <title>Reference Genome Resource for the Citrus Pathogen Phytophthora citrophthora.</title>
        <authorList>
            <person name="Moller H."/>
            <person name="Coetzee B."/>
            <person name="Rose L.J."/>
            <person name="Van Niekerk J.M."/>
        </authorList>
    </citation>
    <scope>NUCLEOTIDE SEQUENCE</scope>
    <source>
        <strain evidence="3">STE-U-9442</strain>
    </source>
</reference>
<evidence type="ECO:0000256" key="1">
    <source>
        <dbReference type="SAM" id="MobiDB-lite"/>
    </source>
</evidence>
<accession>A0AAD9GB86</accession>
<dbReference type="Gene3D" id="2.30.42.10">
    <property type="match status" value="1"/>
</dbReference>